<dbReference type="GO" id="GO:0022857">
    <property type="term" value="F:transmembrane transporter activity"/>
    <property type="evidence" value="ECO:0007669"/>
    <property type="project" value="InterPro"/>
</dbReference>
<feature type="transmembrane region" description="Helical" evidence="1">
    <location>
        <begin position="87"/>
        <end position="104"/>
    </location>
</feature>
<name>A0A069PPV1_9BURK</name>
<dbReference type="AlphaFoldDB" id="A0A069PPV1"/>
<feature type="transmembrane region" description="Helical" evidence="1">
    <location>
        <begin position="261"/>
        <end position="279"/>
    </location>
</feature>
<feature type="transmembrane region" description="Helical" evidence="1">
    <location>
        <begin position="36"/>
        <end position="56"/>
    </location>
</feature>
<keyword evidence="1" id="KW-0472">Membrane</keyword>
<dbReference type="GO" id="GO:0005886">
    <property type="term" value="C:plasma membrane"/>
    <property type="evidence" value="ECO:0007669"/>
    <property type="project" value="InterPro"/>
</dbReference>
<accession>A0A069PPV1</accession>
<evidence type="ECO:0008006" key="4">
    <source>
        <dbReference type="Google" id="ProtNLM"/>
    </source>
</evidence>
<evidence type="ECO:0000313" key="2">
    <source>
        <dbReference type="EMBL" id="KDR42708.1"/>
    </source>
</evidence>
<feature type="transmembrane region" description="Helical" evidence="1">
    <location>
        <begin position="6"/>
        <end position="24"/>
    </location>
</feature>
<feature type="transmembrane region" description="Helical" evidence="1">
    <location>
        <begin position="237"/>
        <end position="255"/>
    </location>
</feature>
<comment type="caution">
    <text evidence="2">The sequence shown here is derived from an EMBL/GenBank/DDBJ whole genome shotgun (WGS) entry which is preliminary data.</text>
</comment>
<reference evidence="2 3" key="1">
    <citation type="submission" date="2014-03" db="EMBL/GenBank/DDBJ databases">
        <title>Draft Genome Sequences of Four Burkholderia Strains.</title>
        <authorList>
            <person name="Liu X.Y."/>
            <person name="Li C.X."/>
            <person name="Xu J.H."/>
        </authorList>
    </citation>
    <scope>NUCLEOTIDE SEQUENCE [LARGE SCALE GENOMIC DNA]</scope>
    <source>
        <strain evidence="2 3">DSM 50014</strain>
    </source>
</reference>
<proteinExistence type="predicted"/>
<keyword evidence="3" id="KW-1185">Reference proteome</keyword>
<keyword evidence="1" id="KW-1133">Transmembrane helix</keyword>
<feature type="transmembrane region" description="Helical" evidence="1">
    <location>
        <begin position="291"/>
        <end position="309"/>
    </location>
</feature>
<dbReference type="EMBL" id="JFHC01000014">
    <property type="protein sequence ID" value="KDR42708.1"/>
    <property type="molecule type" value="Genomic_DNA"/>
</dbReference>
<feature type="transmembrane region" description="Helical" evidence="1">
    <location>
        <begin position="62"/>
        <end position="80"/>
    </location>
</feature>
<feature type="transmembrane region" description="Helical" evidence="1">
    <location>
        <begin position="132"/>
        <end position="149"/>
    </location>
</feature>
<keyword evidence="1" id="KW-0812">Transmembrane</keyword>
<organism evidence="2 3">
    <name type="scientific">Caballeronia glathei</name>
    <dbReference type="NCBI Taxonomy" id="60547"/>
    <lineage>
        <taxon>Bacteria</taxon>
        <taxon>Pseudomonadati</taxon>
        <taxon>Pseudomonadota</taxon>
        <taxon>Betaproteobacteria</taxon>
        <taxon>Burkholderiales</taxon>
        <taxon>Burkholderiaceae</taxon>
        <taxon>Caballeronia</taxon>
    </lineage>
</organism>
<sequence length="402" mass="40666">MQGPVAALSTLAQIGGAALAAVGRELAAWKPSTERAAFAAQAVLSVALAVALAYALNLSNTWWAAISGFAVMQTSFAASAKRAAHRILGTVLGALLGTIAGPAIGDLPWIFVPLLGVIGGVSVYRAIGSDAGYAWILGGVTALMVTYEAHKLATAAATASFATLRVAEVVVGTLACLAVSGAFHLGAQLRAKRRAGAGPAGPVAAAAPGAMPATPDDTPAVAAHAPSQQAQHAARKLLAWQCALSVSILAALTYVLKLPGFAQAMVTAVAVLILPVSSLGGSTPRPVVERMVHRFAGCLLAGVISVALLPVLGESAPACMLVLSLGVWFGCHVQTGQEGASYVGRQFTIAFIMVFVQDHHWSADPVPALMRLSGILTGVVVLSAVMLATSRLPLARQGAAAG</sequence>
<evidence type="ECO:0000313" key="3">
    <source>
        <dbReference type="Proteomes" id="UP000027466"/>
    </source>
</evidence>
<dbReference type="STRING" id="60547.GCA_000751215_01974"/>
<dbReference type="InterPro" id="IPR006726">
    <property type="entry name" value="PHBA_efflux_AaeB/fusaric-R"/>
</dbReference>
<feature type="transmembrane region" description="Helical" evidence="1">
    <location>
        <begin position="110"/>
        <end position="127"/>
    </location>
</feature>
<feature type="transmembrane region" description="Helical" evidence="1">
    <location>
        <begin position="169"/>
        <end position="187"/>
    </location>
</feature>
<evidence type="ECO:0000256" key="1">
    <source>
        <dbReference type="SAM" id="Phobius"/>
    </source>
</evidence>
<protein>
    <recommendedName>
        <fullName evidence="4">Fusaric acid resistance protein</fullName>
    </recommendedName>
</protein>
<dbReference type="Proteomes" id="UP000027466">
    <property type="component" value="Unassembled WGS sequence"/>
</dbReference>
<dbReference type="Pfam" id="PF04632">
    <property type="entry name" value="FUSC"/>
    <property type="match status" value="1"/>
</dbReference>
<feature type="transmembrane region" description="Helical" evidence="1">
    <location>
        <begin position="368"/>
        <end position="388"/>
    </location>
</feature>
<gene>
    <name evidence="2" type="ORF">BG61_07660</name>
</gene>